<dbReference type="WBParaSite" id="OFLC_0000327501-mRNA-1">
    <property type="protein sequence ID" value="OFLC_0000327501-mRNA-1"/>
    <property type="gene ID" value="OFLC_0000327501"/>
</dbReference>
<reference evidence="1 2" key="1">
    <citation type="submission" date="2015-12" db="EMBL/GenBank/DDBJ databases">
        <title>Draft genome of the nematode, Onchocerca flexuosa.</title>
        <authorList>
            <person name="Mitreva M."/>
        </authorList>
    </citation>
    <scope>NUCLEOTIDE SEQUENCE [LARGE SCALE GENOMIC DNA]</scope>
    <source>
        <strain evidence="1">Red Deer</strain>
    </source>
</reference>
<dbReference type="EMBL" id="KZ271551">
    <property type="protein sequence ID" value="OZC04997.1"/>
    <property type="molecule type" value="Genomic_DNA"/>
</dbReference>
<organism evidence="3">
    <name type="scientific">Onchocerca flexuosa</name>
    <dbReference type="NCBI Taxonomy" id="387005"/>
    <lineage>
        <taxon>Eukaryota</taxon>
        <taxon>Metazoa</taxon>
        <taxon>Ecdysozoa</taxon>
        <taxon>Nematoda</taxon>
        <taxon>Chromadorea</taxon>
        <taxon>Rhabditida</taxon>
        <taxon>Spirurina</taxon>
        <taxon>Spiruromorpha</taxon>
        <taxon>Filarioidea</taxon>
        <taxon>Onchocercidae</taxon>
        <taxon>Onchocerca</taxon>
    </lineage>
</organism>
<accession>A0A183H714</accession>
<name>A0A183H714_9BILA</name>
<dbReference type="AlphaFoldDB" id="A0A183H714"/>
<dbReference type="Proteomes" id="UP000242913">
    <property type="component" value="Unassembled WGS sequence"/>
</dbReference>
<evidence type="ECO:0000313" key="3">
    <source>
        <dbReference type="WBParaSite" id="OFLC_0000327501-mRNA-1"/>
    </source>
</evidence>
<proteinExistence type="predicted"/>
<keyword evidence="2" id="KW-1185">Reference proteome</keyword>
<evidence type="ECO:0000313" key="1">
    <source>
        <dbReference type="EMBL" id="OZC04997.1"/>
    </source>
</evidence>
<evidence type="ECO:0000313" key="2">
    <source>
        <dbReference type="Proteomes" id="UP000242913"/>
    </source>
</evidence>
<protein>
    <submittedName>
        <fullName evidence="1 3">Uncharacterized protein</fullName>
    </submittedName>
</protein>
<dbReference type="OrthoDB" id="10583351at2759"/>
<reference evidence="3" key="2">
    <citation type="submission" date="2016-06" db="UniProtKB">
        <authorList>
            <consortium name="WormBaseParasite"/>
        </authorList>
    </citation>
    <scope>IDENTIFICATION</scope>
</reference>
<gene>
    <name evidence="1" type="ORF">X798_08043</name>
</gene>
<sequence>MTEASRLPNKPRLSVFNVDESKINVQLGQRKNEISLQRCNIEDIPIDGDPLSSIMCMSDTYLSNVGSVMMHIMTVASQFMALS</sequence>